<keyword evidence="2" id="KW-0012">Acyltransferase</keyword>
<keyword evidence="1 4" id="KW-0808">Transferase</keyword>
<dbReference type="InterPro" id="IPR050832">
    <property type="entry name" value="Bact_Acetyltransf"/>
</dbReference>
<evidence type="ECO:0000256" key="2">
    <source>
        <dbReference type="ARBA" id="ARBA00023315"/>
    </source>
</evidence>
<protein>
    <submittedName>
        <fullName evidence="4">GNAT family N-acetyltransferase</fullName>
    </submittedName>
</protein>
<dbReference type="EMBL" id="VYDA01000303">
    <property type="protein sequence ID" value="MYH61700.1"/>
    <property type="molecule type" value="Genomic_DNA"/>
</dbReference>
<dbReference type="InterPro" id="IPR000182">
    <property type="entry name" value="GNAT_dom"/>
</dbReference>
<proteinExistence type="predicted"/>
<gene>
    <name evidence="4" type="ORF">F4148_08020</name>
</gene>
<evidence type="ECO:0000313" key="4">
    <source>
        <dbReference type="EMBL" id="MYH61700.1"/>
    </source>
</evidence>
<dbReference type="CDD" id="cd04301">
    <property type="entry name" value="NAT_SF"/>
    <property type="match status" value="1"/>
</dbReference>
<reference evidence="4" key="1">
    <citation type="submission" date="2019-09" db="EMBL/GenBank/DDBJ databases">
        <title>Characterisation of the sponge microbiome using genome-centric metagenomics.</title>
        <authorList>
            <person name="Engelberts J.P."/>
            <person name="Robbins S.J."/>
            <person name="De Goeij J.M."/>
            <person name="Aranda M."/>
            <person name="Bell S.C."/>
            <person name="Webster N.S."/>
        </authorList>
    </citation>
    <scope>NUCLEOTIDE SEQUENCE</scope>
    <source>
        <strain evidence="4">SB0675_bin_29</strain>
    </source>
</reference>
<dbReference type="SUPFAM" id="SSF55729">
    <property type="entry name" value="Acyl-CoA N-acyltransferases (Nat)"/>
    <property type="match status" value="1"/>
</dbReference>
<feature type="domain" description="N-acetyltransferase" evidence="3">
    <location>
        <begin position="1"/>
        <end position="120"/>
    </location>
</feature>
<dbReference type="Gene3D" id="3.40.630.30">
    <property type="match status" value="1"/>
</dbReference>
<evidence type="ECO:0000259" key="3">
    <source>
        <dbReference type="PROSITE" id="PS51186"/>
    </source>
</evidence>
<dbReference type="PANTHER" id="PTHR43877:SF2">
    <property type="entry name" value="AMINOALKYLPHOSPHONATE N-ACETYLTRANSFERASE-RELATED"/>
    <property type="match status" value="1"/>
</dbReference>
<dbReference type="GO" id="GO:0016747">
    <property type="term" value="F:acyltransferase activity, transferring groups other than amino-acyl groups"/>
    <property type="evidence" value="ECO:0007669"/>
    <property type="project" value="InterPro"/>
</dbReference>
<name>A0A6B1FZK9_9CHLR</name>
<comment type="caution">
    <text evidence="4">The sequence shown here is derived from an EMBL/GenBank/DDBJ whole genome shotgun (WGS) entry which is preliminary data.</text>
</comment>
<dbReference type="Pfam" id="PF00583">
    <property type="entry name" value="Acetyltransf_1"/>
    <property type="match status" value="1"/>
</dbReference>
<dbReference type="PROSITE" id="PS51186">
    <property type="entry name" value="GNAT"/>
    <property type="match status" value="1"/>
</dbReference>
<evidence type="ECO:0000256" key="1">
    <source>
        <dbReference type="ARBA" id="ARBA00022679"/>
    </source>
</evidence>
<dbReference type="InterPro" id="IPR016181">
    <property type="entry name" value="Acyl_CoA_acyltransferase"/>
</dbReference>
<organism evidence="4">
    <name type="scientific">Caldilineaceae bacterium SB0675_bin_29</name>
    <dbReference type="NCBI Taxonomy" id="2605266"/>
    <lineage>
        <taxon>Bacteria</taxon>
        <taxon>Bacillati</taxon>
        <taxon>Chloroflexota</taxon>
        <taxon>Caldilineae</taxon>
        <taxon>Caldilineales</taxon>
        <taxon>Caldilineaceae</taxon>
    </lineage>
</organism>
<dbReference type="AlphaFoldDB" id="A0A6B1FZK9"/>
<accession>A0A6B1FZK9</accession>
<sequence>MGKPPAPMLDDYTNLINSGVVYIATLDDRLVGLIVLWPKEDHLYIDNVAVLPEAQGAGVGAALLGFADAHAQQAGLNEIRLYTNEKMTENIEYYPKKGYRETHRASDAGYQRVYYSRFLDPQQT</sequence>
<dbReference type="PANTHER" id="PTHR43877">
    <property type="entry name" value="AMINOALKYLPHOSPHONATE N-ACETYLTRANSFERASE-RELATED-RELATED"/>
    <property type="match status" value="1"/>
</dbReference>